<dbReference type="GO" id="GO:0016788">
    <property type="term" value="F:hydrolase activity, acting on ester bonds"/>
    <property type="evidence" value="ECO:0007669"/>
    <property type="project" value="InterPro"/>
</dbReference>
<dbReference type="AlphaFoldDB" id="A0A0W0TLD6"/>
<accession>A0A0W0TLD6</accession>
<protein>
    <submittedName>
        <fullName evidence="3">Lysophospholipase A</fullName>
        <ecNumber evidence="3">2.3.1.43</ecNumber>
    </submittedName>
</protein>
<dbReference type="EMBL" id="UASS01000039">
    <property type="protein sequence ID" value="SPX62569.1"/>
    <property type="molecule type" value="Genomic_DNA"/>
</dbReference>
<feature type="signal peptide" evidence="2">
    <location>
        <begin position="1"/>
        <end position="18"/>
    </location>
</feature>
<dbReference type="InterPro" id="IPR001087">
    <property type="entry name" value="GDSL"/>
</dbReference>
<dbReference type="EMBL" id="LNYB01000081">
    <property type="protein sequence ID" value="KTC96315.1"/>
    <property type="molecule type" value="Genomic_DNA"/>
</dbReference>
<organism evidence="3 5">
    <name type="scientific">Legionella feeleii</name>
    <dbReference type="NCBI Taxonomy" id="453"/>
    <lineage>
        <taxon>Bacteria</taxon>
        <taxon>Pseudomonadati</taxon>
        <taxon>Pseudomonadota</taxon>
        <taxon>Gammaproteobacteria</taxon>
        <taxon>Legionellales</taxon>
        <taxon>Legionellaceae</taxon>
        <taxon>Legionella</taxon>
    </lineage>
</organism>
<dbReference type="NCBIfam" id="NF045906">
    <property type="entry name" value="LysophlipPlaALeg"/>
    <property type="match status" value="1"/>
</dbReference>
<reference evidence="3 5" key="1">
    <citation type="submission" date="2015-11" db="EMBL/GenBank/DDBJ databases">
        <title>Genomic analysis of 38 Legionella species identifies large and diverse effector repertoires.</title>
        <authorList>
            <person name="Burstein D."/>
            <person name="Amaro F."/>
            <person name="Zusman T."/>
            <person name="Lifshitz Z."/>
            <person name="Cohen O."/>
            <person name="Gilbert J.A."/>
            <person name="Pupko T."/>
            <person name="Shuman H.A."/>
            <person name="Segal G."/>
        </authorList>
    </citation>
    <scope>NUCLEOTIDE SEQUENCE [LARGE SCALE GENOMIC DNA]</scope>
    <source>
        <strain evidence="3 5">WO-44C</strain>
    </source>
</reference>
<evidence type="ECO:0000313" key="6">
    <source>
        <dbReference type="Proteomes" id="UP000251942"/>
    </source>
</evidence>
<dbReference type="PANTHER" id="PTHR45648">
    <property type="entry name" value="GDSL LIPASE/ACYLHYDROLASE FAMILY PROTEIN (AFU_ORTHOLOGUE AFUA_4G14700)"/>
    <property type="match status" value="1"/>
</dbReference>
<dbReference type="STRING" id="453.Lfee_2113"/>
<evidence type="ECO:0000313" key="5">
    <source>
        <dbReference type="Proteomes" id="UP000054698"/>
    </source>
</evidence>
<dbReference type="EC" id="2.3.1.43" evidence="3"/>
<dbReference type="OrthoDB" id="5292073at2"/>
<dbReference type="Proteomes" id="UP000054698">
    <property type="component" value="Unassembled WGS sequence"/>
</dbReference>
<dbReference type="GO" id="GO:0004607">
    <property type="term" value="F:phosphatidylcholine-sterol O-acyltransferase activity"/>
    <property type="evidence" value="ECO:0007669"/>
    <property type="project" value="UniProtKB-EC"/>
</dbReference>
<dbReference type="InterPro" id="IPR051058">
    <property type="entry name" value="GDSL_Est/Lipase"/>
</dbReference>
<feature type="chain" id="PRO_5036003032" evidence="2">
    <location>
        <begin position="19"/>
        <end position="311"/>
    </location>
</feature>
<evidence type="ECO:0000313" key="4">
    <source>
        <dbReference type="EMBL" id="SPX62569.1"/>
    </source>
</evidence>
<keyword evidence="3" id="KW-0808">Transferase</keyword>
<dbReference type="SUPFAM" id="SSF52266">
    <property type="entry name" value="SGNH hydrolase"/>
    <property type="match status" value="1"/>
</dbReference>
<keyword evidence="5" id="KW-1185">Reference proteome</keyword>
<sequence length="311" mass="35183">MKVLFSVFILVFSGLVAAKTLHEPLHNIVVFGDSLSDNGNLYEHLEHKVPPSPPYHAGRFTDGQVWVEHLVESYFPGNGAAHLLDYAFGGAGISEEDDDVLFTLNREIQIYLDAHQGKADPYSLFVVWIGANNYLGVPDEDMVEKTLRDVNIGIQHGLQRLVTAGAKHILVVNLPDLGQTPMAREFDAQEKMTYLSEQHNKHLAEKINELKRTYQNVQWLYFDVHGTLNDLLVTPEAYGFNNITDTCYNVMVEKPQKSVLRMAARARLKNKRNVCEGYLFFDLVHPTLPAHQIMAERAKDFLDMAGIQFTD</sequence>
<keyword evidence="3" id="KW-0012">Acyltransferase</keyword>
<name>A0A0W0TLD6_9GAMM</name>
<dbReference type="PANTHER" id="PTHR45648:SF22">
    <property type="entry name" value="GDSL LIPASE_ACYLHYDROLASE FAMILY PROTEIN (AFU_ORTHOLOGUE AFUA_4G14700)"/>
    <property type="match status" value="1"/>
</dbReference>
<dbReference type="InterPro" id="IPR036514">
    <property type="entry name" value="SGNH_hydro_sf"/>
</dbReference>
<proteinExistence type="predicted"/>
<evidence type="ECO:0000313" key="3">
    <source>
        <dbReference type="EMBL" id="KTC96315.1"/>
    </source>
</evidence>
<keyword evidence="2" id="KW-0732">Signal</keyword>
<gene>
    <name evidence="3" type="primary">plaA</name>
    <name evidence="3" type="ORF">Lfee_2113</name>
    <name evidence="4" type="ORF">NCTC12022_03331</name>
</gene>
<dbReference type="Proteomes" id="UP000251942">
    <property type="component" value="Unassembled WGS sequence"/>
</dbReference>
<dbReference type="RefSeq" id="WP_058446595.1">
    <property type="nucleotide sequence ID" value="NZ_CAAAHT010000001.1"/>
</dbReference>
<evidence type="ECO:0000256" key="2">
    <source>
        <dbReference type="SAM" id="SignalP"/>
    </source>
</evidence>
<keyword evidence="1" id="KW-0378">Hydrolase</keyword>
<dbReference type="PATRIC" id="fig|453.4.peg.2313"/>
<dbReference type="Gene3D" id="3.40.50.1110">
    <property type="entry name" value="SGNH hydrolase"/>
    <property type="match status" value="1"/>
</dbReference>
<reference evidence="4 6" key="2">
    <citation type="submission" date="2018-06" db="EMBL/GenBank/DDBJ databases">
        <authorList>
            <consortium name="Pathogen Informatics"/>
            <person name="Doyle S."/>
        </authorList>
    </citation>
    <scope>NUCLEOTIDE SEQUENCE [LARGE SCALE GENOMIC DNA]</scope>
    <source>
        <strain evidence="4 6">NCTC12022</strain>
    </source>
</reference>
<dbReference type="CDD" id="cd01846">
    <property type="entry name" value="fatty_acyltransferase_like"/>
    <property type="match status" value="1"/>
</dbReference>
<evidence type="ECO:0000256" key="1">
    <source>
        <dbReference type="ARBA" id="ARBA00022801"/>
    </source>
</evidence>
<dbReference type="Pfam" id="PF00657">
    <property type="entry name" value="Lipase_GDSL"/>
    <property type="match status" value="1"/>
</dbReference>